<organism evidence="2 3">
    <name type="scientific">Bacillus phage Mater</name>
    <dbReference type="NCBI Taxonomy" id="1540090"/>
    <lineage>
        <taxon>Viruses</taxon>
        <taxon>Duplodnaviria</taxon>
        <taxon>Heunggongvirae</taxon>
        <taxon>Uroviricota</taxon>
        <taxon>Caudoviricetes</taxon>
        <taxon>Herelleviridae</taxon>
        <taxon>Bastillevirinae</taxon>
        <taxon>Matervirus</taxon>
        <taxon>Matervirus mater</taxon>
    </lineage>
</organism>
<accession>A0A0A0RUL1</accession>
<proteinExistence type="predicted"/>
<feature type="transmembrane region" description="Helical" evidence="1">
    <location>
        <begin position="40"/>
        <end position="64"/>
    </location>
</feature>
<dbReference type="KEGG" id="vg:24606995"/>
<feature type="transmembrane region" description="Helical" evidence="1">
    <location>
        <begin position="7"/>
        <end position="34"/>
    </location>
</feature>
<protein>
    <submittedName>
        <fullName evidence="2">Uncharacterized protein</fullName>
    </submittedName>
</protein>
<gene>
    <name evidence="2" type="ORF">CPT_Mater96</name>
</gene>
<evidence type="ECO:0000313" key="2">
    <source>
        <dbReference type="EMBL" id="AIW03253.1"/>
    </source>
</evidence>
<dbReference type="GeneID" id="24606995"/>
<evidence type="ECO:0000313" key="3">
    <source>
        <dbReference type="Proteomes" id="UP000030206"/>
    </source>
</evidence>
<dbReference type="EMBL" id="KM236245">
    <property type="protein sequence ID" value="AIW03253.1"/>
    <property type="molecule type" value="Genomic_DNA"/>
</dbReference>
<sequence length="66" mass="6874">MSVYEKIGFAIVMFIMIVVGTAVLLGIIVGATALLTALGLTKLVACIAALALVLFIFILIAVFFGN</sequence>
<evidence type="ECO:0000256" key="1">
    <source>
        <dbReference type="SAM" id="Phobius"/>
    </source>
</evidence>
<reference evidence="2 3" key="1">
    <citation type="submission" date="2014-07" db="EMBL/GenBank/DDBJ databases">
        <title>Complete Genome of Bacillus megaterium Myophage Mater.</title>
        <authorList>
            <person name="Lancaster J.C."/>
            <person name="Hodde M.K."/>
            <person name="Hernandez A.C."/>
            <person name="Everett G.F.K."/>
        </authorList>
    </citation>
    <scope>NUCLEOTIDE SEQUENCE [LARGE SCALE GENOMIC DNA]</scope>
</reference>
<dbReference type="RefSeq" id="YP_009151055.1">
    <property type="nucleotide sequence ID" value="NC_027366.1"/>
</dbReference>
<keyword evidence="1" id="KW-0812">Transmembrane</keyword>
<keyword evidence="1" id="KW-1133">Transmembrane helix</keyword>
<keyword evidence="1" id="KW-0472">Membrane</keyword>
<name>A0A0A0RUL1_9CAUD</name>
<keyword evidence="3" id="KW-1185">Reference proteome</keyword>
<dbReference type="Proteomes" id="UP000030206">
    <property type="component" value="Segment"/>
</dbReference>